<dbReference type="EMBL" id="JACXAJ010000013">
    <property type="protein sequence ID" value="MBD1398993.1"/>
    <property type="molecule type" value="Genomic_DNA"/>
</dbReference>
<dbReference type="Gene3D" id="3.60.21.10">
    <property type="match status" value="1"/>
</dbReference>
<dbReference type="PROSITE" id="PS51257">
    <property type="entry name" value="PROKAR_LIPOPROTEIN"/>
    <property type="match status" value="1"/>
</dbReference>
<gene>
    <name evidence="2" type="ORF">H9Q13_17625</name>
</gene>
<dbReference type="Proteomes" id="UP000625551">
    <property type="component" value="Unassembled WGS sequence"/>
</dbReference>
<dbReference type="InterPro" id="IPR051918">
    <property type="entry name" value="STPP_CPPED1"/>
</dbReference>
<feature type="domain" description="Calcineurin-like phosphoesterase" evidence="1">
    <location>
        <begin position="57"/>
        <end position="229"/>
    </location>
</feature>
<accession>A0ABR7XL72</accession>
<proteinExistence type="predicted"/>
<protein>
    <submittedName>
        <fullName evidence="2">Metallophosphoesterase</fullName>
    </submittedName>
</protein>
<dbReference type="InterPro" id="IPR029052">
    <property type="entry name" value="Metallo-depent_PP-like"/>
</dbReference>
<name>A0ABR7XL72_9BACT</name>
<evidence type="ECO:0000313" key="2">
    <source>
        <dbReference type="EMBL" id="MBD1398993.1"/>
    </source>
</evidence>
<dbReference type="InterPro" id="IPR004843">
    <property type="entry name" value="Calcineurin-like_PHP"/>
</dbReference>
<dbReference type="Pfam" id="PF00149">
    <property type="entry name" value="Metallophos"/>
    <property type="match status" value="1"/>
</dbReference>
<dbReference type="PANTHER" id="PTHR43143:SF1">
    <property type="entry name" value="SERINE_THREONINE-PROTEIN PHOSPHATASE CPPED1"/>
    <property type="match status" value="1"/>
</dbReference>
<evidence type="ECO:0000313" key="3">
    <source>
        <dbReference type="Proteomes" id="UP000625551"/>
    </source>
</evidence>
<dbReference type="PANTHER" id="PTHR43143">
    <property type="entry name" value="METALLOPHOSPHOESTERASE, CALCINEURIN SUPERFAMILY"/>
    <property type="match status" value="1"/>
</dbReference>
<dbReference type="RefSeq" id="WP_191185117.1">
    <property type="nucleotide sequence ID" value="NZ_JACXAJ010000013.1"/>
</dbReference>
<keyword evidence="3" id="KW-1185">Reference proteome</keyword>
<dbReference type="SUPFAM" id="SSF56300">
    <property type="entry name" value="Metallo-dependent phosphatases"/>
    <property type="match status" value="1"/>
</dbReference>
<evidence type="ECO:0000259" key="1">
    <source>
        <dbReference type="Pfam" id="PF00149"/>
    </source>
</evidence>
<reference evidence="2 3" key="1">
    <citation type="submission" date="2020-09" db="EMBL/GenBank/DDBJ databases">
        <title>Genome sequencing and assembly of Pontibacter sp.</title>
        <authorList>
            <person name="Chhetri G."/>
        </authorList>
    </citation>
    <scope>NUCLEOTIDE SEQUENCE [LARGE SCALE GENOMIC DNA]</scope>
    <source>
        <strain evidence="2 3">JH31</strain>
    </source>
</reference>
<sequence>MKNIYPLLLGLTLFLLSSCEELFEYHPNQIILQDDERDLTARNLAKLESQQPGDTLHLLLMGDTQRFYDAASAFVDKANTFPHIDFVIHQGDISDFGLSQEFKWVHNIMKGLKWPYLTVVGNHDMLANGRKVYRQMYGDFNYSFVYGHTKFVMIDTNGREYGFNGKVPDLDWLSKELTRQPGDTWHQAIVVSHMPPYDGDFDTSLELPFHETLKESDRVQLSLHGHIHNWRTEETYDNTILYHATTTVKKRGFTYLKVWRGGFEIERIAY</sequence>
<comment type="caution">
    <text evidence="2">The sequence shown here is derived from an EMBL/GenBank/DDBJ whole genome shotgun (WGS) entry which is preliminary data.</text>
</comment>
<organism evidence="2 3">
    <name type="scientific">Pontibacter aquaedesilientis</name>
    <dbReference type="NCBI Taxonomy" id="2766980"/>
    <lineage>
        <taxon>Bacteria</taxon>
        <taxon>Pseudomonadati</taxon>
        <taxon>Bacteroidota</taxon>
        <taxon>Cytophagia</taxon>
        <taxon>Cytophagales</taxon>
        <taxon>Hymenobacteraceae</taxon>
        <taxon>Pontibacter</taxon>
    </lineage>
</organism>